<evidence type="ECO:0000256" key="5">
    <source>
        <dbReference type="ARBA" id="ARBA00022691"/>
    </source>
</evidence>
<feature type="binding site" evidence="6">
    <location>
        <position position="145"/>
    </location>
    <ligand>
        <name>S-adenosyl-L-methionine</name>
        <dbReference type="ChEBI" id="CHEBI:59789"/>
    </ligand>
</feature>
<keyword evidence="3 6" id="KW-0489">Methyltransferase</keyword>
<evidence type="ECO:0000256" key="6">
    <source>
        <dbReference type="HAMAP-Rule" id="MF_00074"/>
    </source>
</evidence>
<dbReference type="InterPro" id="IPR029063">
    <property type="entry name" value="SAM-dependent_MTases_sf"/>
</dbReference>
<dbReference type="PANTHER" id="PTHR31760:SF0">
    <property type="entry name" value="S-ADENOSYL-L-METHIONINE-DEPENDENT METHYLTRANSFERASES SUPERFAMILY PROTEIN"/>
    <property type="match status" value="1"/>
</dbReference>
<dbReference type="Gene3D" id="3.40.50.150">
    <property type="entry name" value="Vaccinia Virus protein VP39"/>
    <property type="match status" value="1"/>
</dbReference>
<accession>A0A9D1FJX9</accession>
<gene>
    <name evidence="6 7" type="primary">rsmG</name>
    <name evidence="7" type="ORF">IAA86_08685</name>
</gene>
<keyword evidence="4 6" id="KW-0808">Transferase</keyword>
<evidence type="ECO:0000256" key="4">
    <source>
        <dbReference type="ARBA" id="ARBA00022679"/>
    </source>
</evidence>
<reference evidence="7" key="1">
    <citation type="submission" date="2020-10" db="EMBL/GenBank/DDBJ databases">
        <authorList>
            <person name="Gilroy R."/>
        </authorList>
    </citation>
    <scope>NUCLEOTIDE SEQUENCE</scope>
    <source>
        <strain evidence="7">CHK152-2871</strain>
    </source>
</reference>
<dbReference type="PANTHER" id="PTHR31760">
    <property type="entry name" value="S-ADENOSYL-L-METHIONINE-DEPENDENT METHYLTRANSFERASES SUPERFAMILY PROTEIN"/>
    <property type="match status" value="1"/>
</dbReference>
<feature type="binding site" evidence="6">
    <location>
        <position position="80"/>
    </location>
    <ligand>
        <name>S-adenosyl-L-methionine</name>
        <dbReference type="ChEBI" id="CHEBI:59789"/>
    </ligand>
</feature>
<dbReference type="NCBIfam" id="TIGR00138">
    <property type="entry name" value="rsmG_gidB"/>
    <property type="match status" value="1"/>
</dbReference>
<dbReference type="GO" id="GO:0070043">
    <property type="term" value="F:rRNA (guanine-N7-)-methyltransferase activity"/>
    <property type="evidence" value="ECO:0007669"/>
    <property type="project" value="UniProtKB-UniRule"/>
</dbReference>
<dbReference type="Proteomes" id="UP000886865">
    <property type="component" value="Unassembled WGS sequence"/>
</dbReference>
<evidence type="ECO:0000256" key="3">
    <source>
        <dbReference type="ARBA" id="ARBA00022603"/>
    </source>
</evidence>
<dbReference type="AlphaFoldDB" id="A0A9D1FJX9"/>
<dbReference type="InterPro" id="IPR003682">
    <property type="entry name" value="rRNA_ssu_MeTfrase_G"/>
</dbReference>
<keyword evidence="1 6" id="KW-0963">Cytoplasm</keyword>
<dbReference type="SUPFAM" id="SSF53335">
    <property type="entry name" value="S-adenosyl-L-methionine-dependent methyltransferases"/>
    <property type="match status" value="1"/>
</dbReference>
<comment type="subcellular location">
    <subcellularLocation>
        <location evidence="6">Cytoplasm</location>
    </subcellularLocation>
</comment>
<keyword evidence="2 6" id="KW-0698">rRNA processing</keyword>
<dbReference type="PIRSF" id="PIRSF003078">
    <property type="entry name" value="GidB"/>
    <property type="match status" value="1"/>
</dbReference>
<reference evidence="7" key="2">
    <citation type="journal article" date="2021" name="PeerJ">
        <title>Extensive microbial diversity within the chicken gut microbiome revealed by metagenomics and culture.</title>
        <authorList>
            <person name="Gilroy R."/>
            <person name="Ravi A."/>
            <person name="Getino M."/>
            <person name="Pursley I."/>
            <person name="Horton D.L."/>
            <person name="Alikhan N.F."/>
            <person name="Baker D."/>
            <person name="Gharbi K."/>
            <person name="Hall N."/>
            <person name="Watson M."/>
            <person name="Adriaenssens E.M."/>
            <person name="Foster-Nyarko E."/>
            <person name="Jarju S."/>
            <person name="Secka A."/>
            <person name="Antonio M."/>
            <person name="Oren A."/>
            <person name="Chaudhuri R.R."/>
            <person name="La Ragione R."/>
            <person name="Hildebrand F."/>
            <person name="Pallen M.J."/>
        </authorList>
    </citation>
    <scope>NUCLEOTIDE SEQUENCE</scope>
    <source>
        <strain evidence="7">CHK152-2871</strain>
    </source>
</reference>
<organism evidence="7 8">
    <name type="scientific">Candidatus Galligastranaerophilus intestinavium</name>
    <dbReference type="NCBI Taxonomy" id="2840836"/>
    <lineage>
        <taxon>Bacteria</taxon>
        <taxon>Candidatus Galligastranaerophilus</taxon>
    </lineage>
</organism>
<feature type="binding site" evidence="6">
    <location>
        <begin position="131"/>
        <end position="132"/>
    </location>
    <ligand>
        <name>S-adenosyl-L-methionine</name>
        <dbReference type="ChEBI" id="CHEBI:59789"/>
    </ligand>
</feature>
<dbReference type="GO" id="GO:0005829">
    <property type="term" value="C:cytosol"/>
    <property type="evidence" value="ECO:0007669"/>
    <property type="project" value="TreeGrafter"/>
</dbReference>
<keyword evidence="5 6" id="KW-0949">S-adenosyl-L-methionine</keyword>
<comment type="caution">
    <text evidence="7">The sequence shown here is derived from an EMBL/GenBank/DDBJ whole genome shotgun (WGS) entry which is preliminary data.</text>
</comment>
<dbReference type="EMBL" id="DVJQ01000074">
    <property type="protein sequence ID" value="HIS75077.1"/>
    <property type="molecule type" value="Genomic_DNA"/>
</dbReference>
<dbReference type="Pfam" id="PF02527">
    <property type="entry name" value="GidB"/>
    <property type="match status" value="1"/>
</dbReference>
<proteinExistence type="inferred from homology"/>
<dbReference type="EC" id="2.1.1.-" evidence="6"/>
<sequence>MFSDKNLELLKNEFNIEPNKNTVEKLNLWHKLFIEYNSHTNLMSANDTKVLFEKHVFDSLAILKWDEFNPNKKQKILDVGTGGGFPSVILALFFPELEIVANDSRMKKINFIIDIKAELDIKNLKISYARIEDLEPLNCDIVISRAVGTIKNVLRLSKKHIKEGGYFIIYKSKTLEEELEQIKDHKVQIVSYKLPLKENFERHLAIIKQ</sequence>
<name>A0A9D1FJX9_9BACT</name>
<evidence type="ECO:0000256" key="1">
    <source>
        <dbReference type="ARBA" id="ARBA00022490"/>
    </source>
</evidence>
<comment type="similarity">
    <text evidence="6">Belongs to the methyltransferase superfamily. RNA methyltransferase RsmG family.</text>
</comment>
<dbReference type="CDD" id="cd02440">
    <property type="entry name" value="AdoMet_MTases"/>
    <property type="match status" value="1"/>
</dbReference>
<protein>
    <recommendedName>
        <fullName evidence="6">Ribosomal RNA small subunit methyltransferase G</fullName>
        <ecNumber evidence="6">2.1.1.-</ecNumber>
    </recommendedName>
    <alternativeName>
        <fullName evidence="6">16S rRNA 7-methylguanosine methyltransferase</fullName>
        <shortName evidence="6">16S rRNA m7G methyltransferase</shortName>
    </alternativeName>
</protein>
<evidence type="ECO:0000256" key="2">
    <source>
        <dbReference type="ARBA" id="ARBA00022552"/>
    </source>
</evidence>
<dbReference type="HAMAP" id="MF_00074">
    <property type="entry name" value="16SrRNA_methyltr_G"/>
    <property type="match status" value="1"/>
</dbReference>
<evidence type="ECO:0000313" key="7">
    <source>
        <dbReference type="EMBL" id="HIS75077.1"/>
    </source>
</evidence>
<comment type="function">
    <text evidence="6">Specifically methylates the N7 position of a guanine in 16S rRNA.</text>
</comment>
<feature type="binding site" evidence="6">
    <location>
        <position position="85"/>
    </location>
    <ligand>
        <name>S-adenosyl-L-methionine</name>
        <dbReference type="ChEBI" id="CHEBI:59789"/>
    </ligand>
</feature>
<comment type="caution">
    <text evidence="6">Lacks conserved residue(s) required for the propagation of feature annotation.</text>
</comment>
<evidence type="ECO:0000313" key="8">
    <source>
        <dbReference type="Proteomes" id="UP000886865"/>
    </source>
</evidence>